<protein>
    <recommendedName>
        <fullName evidence="9">Cytochrome b561 domain-containing protein</fullName>
    </recommendedName>
</protein>
<feature type="region of interest" description="Disordered" evidence="7">
    <location>
        <begin position="310"/>
        <end position="348"/>
    </location>
</feature>
<evidence type="ECO:0000256" key="5">
    <source>
        <dbReference type="ARBA" id="ARBA00022989"/>
    </source>
</evidence>
<dbReference type="CDD" id="cd08760">
    <property type="entry name" value="Cyt_b561_FRRS1_like"/>
    <property type="match status" value="1"/>
</dbReference>
<feature type="transmembrane region" description="Helical" evidence="8">
    <location>
        <begin position="284"/>
        <end position="303"/>
    </location>
</feature>
<keyword evidence="3 8" id="KW-0812">Transmembrane</keyword>
<proteinExistence type="predicted"/>
<dbReference type="Proteomes" id="UP000038010">
    <property type="component" value="Unassembled WGS sequence"/>
</dbReference>
<dbReference type="AlphaFoldDB" id="A0A0N0NID2"/>
<reference evidence="10 11" key="1">
    <citation type="submission" date="2015-06" db="EMBL/GenBank/DDBJ databases">
        <title>Draft genome of the ant-associated black yeast Phialophora attae CBS 131958.</title>
        <authorList>
            <person name="Moreno L.F."/>
            <person name="Stielow B.J."/>
            <person name="de Hoog S."/>
            <person name="Vicente V.A."/>
            <person name="Weiss V.A."/>
            <person name="de Vries M."/>
            <person name="Cruz L.M."/>
            <person name="Souza E.M."/>
        </authorList>
    </citation>
    <scope>NUCLEOTIDE SEQUENCE [LARGE SCALE GENOMIC DNA]</scope>
    <source>
        <strain evidence="10 11">CBS 131958</strain>
    </source>
</reference>
<feature type="transmembrane region" description="Helical" evidence="8">
    <location>
        <begin position="186"/>
        <end position="209"/>
    </location>
</feature>
<evidence type="ECO:0000259" key="9">
    <source>
        <dbReference type="SMART" id="SM00665"/>
    </source>
</evidence>
<feature type="transmembrane region" description="Helical" evidence="8">
    <location>
        <begin position="221"/>
        <end position="240"/>
    </location>
</feature>
<keyword evidence="4" id="KW-0249">Electron transport</keyword>
<name>A0A0N0NID2_9EURO</name>
<keyword evidence="6 8" id="KW-0472">Membrane</keyword>
<dbReference type="GO" id="GO:0016020">
    <property type="term" value="C:membrane"/>
    <property type="evidence" value="ECO:0007669"/>
    <property type="project" value="UniProtKB-SubCell"/>
</dbReference>
<evidence type="ECO:0000313" key="10">
    <source>
        <dbReference type="EMBL" id="KPI35299.1"/>
    </source>
</evidence>
<evidence type="ECO:0000313" key="11">
    <source>
        <dbReference type="Proteomes" id="UP000038010"/>
    </source>
</evidence>
<dbReference type="InterPro" id="IPR006593">
    <property type="entry name" value="Cyt_b561/ferric_Rdtase_TM"/>
</dbReference>
<keyword evidence="5 8" id="KW-1133">Transmembrane helix</keyword>
<evidence type="ECO:0000256" key="3">
    <source>
        <dbReference type="ARBA" id="ARBA00022692"/>
    </source>
</evidence>
<sequence>MDGSFMILMQPAGSHVQVTVRSAHDHDEPEEIDSIVDVLSSRIEASQMSAQIRMSFQETQPYSSARSDASKQPWIWAVGPQTRDNDSQVKRASYNAKHTRDGAGDEIEQHSSYGVFFADMTQTAHYTNDGPAISGPYNVAVRSQAQYYKDLVYVHAVLLGLAFVIVFPFGVIGLRLRWKFAFRVHFVLQSIATVASVAGLAIAIALSVVGVQYDGFDEAHQVFGIIIVALLAAQVVGGLWHHRRFQKNGRRFVISYAHMLLGRILIYSGMVNAILGCLLADDNVIAYVVAAVSFVLACLLEFFSFKQRKNSARDAERLGRHKSSSDEPLQSDAPLTTLPKGPDQPGNA</sequence>
<dbReference type="VEuPathDB" id="FungiDB:AB675_9960"/>
<feature type="domain" description="Cytochrome b561" evidence="9">
    <location>
        <begin position="154"/>
        <end position="277"/>
    </location>
</feature>
<evidence type="ECO:0000256" key="8">
    <source>
        <dbReference type="SAM" id="Phobius"/>
    </source>
</evidence>
<dbReference type="EMBL" id="LFJN01000041">
    <property type="protein sequence ID" value="KPI35299.1"/>
    <property type="molecule type" value="Genomic_DNA"/>
</dbReference>
<dbReference type="SUPFAM" id="SSF49344">
    <property type="entry name" value="CBD9-like"/>
    <property type="match status" value="1"/>
</dbReference>
<dbReference type="PANTHER" id="PTHR47797:SF3">
    <property type="entry name" value="CYTOCHROME B561 DOMAIN-CONTAINING PROTEIN"/>
    <property type="match status" value="1"/>
</dbReference>
<dbReference type="Pfam" id="PF03188">
    <property type="entry name" value="Cytochrom_B561"/>
    <property type="match status" value="1"/>
</dbReference>
<feature type="transmembrane region" description="Helical" evidence="8">
    <location>
        <begin position="152"/>
        <end position="174"/>
    </location>
</feature>
<dbReference type="Gene3D" id="1.20.120.1770">
    <property type="match status" value="1"/>
</dbReference>
<evidence type="ECO:0000256" key="2">
    <source>
        <dbReference type="ARBA" id="ARBA00022448"/>
    </source>
</evidence>
<gene>
    <name evidence="10" type="ORF">AB675_9960</name>
</gene>
<evidence type="ECO:0000256" key="4">
    <source>
        <dbReference type="ARBA" id="ARBA00022982"/>
    </source>
</evidence>
<feature type="transmembrane region" description="Helical" evidence="8">
    <location>
        <begin position="260"/>
        <end position="278"/>
    </location>
</feature>
<evidence type="ECO:0000256" key="6">
    <source>
        <dbReference type="ARBA" id="ARBA00023136"/>
    </source>
</evidence>
<organism evidence="10 11">
    <name type="scientific">Cyphellophora attinorum</name>
    <dbReference type="NCBI Taxonomy" id="1664694"/>
    <lineage>
        <taxon>Eukaryota</taxon>
        <taxon>Fungi</taxon>
        <taxon>Dikarya</taxon>
        <taxon>Ascomycota</taxon>
        <taxon>Pezizomycotina</taxon>
        <taxon>Eurotiomycetes</taxon>
        <taxon>Chaetothyriomycetidae</taxon>
        <taxon>Chaetothyriales</taxon>
        <taxon>Cyphellophoraceae</taxon>
        <taxon>Cyphellophora</taxon>
    </lineage>
</organism>
<comment type="subcellular location">
    <subcellularLocation>
        <location evidence="1">Membrane</location>
    </subcellularLocation>
</comment>
<evidence type="ECO:0000256" key="7">
    <source>
        <dbReference type="SAM" id="MobiDB-lite"/>
    </source>
</evidence>
<evidence type="ECO:0000256" key="1">
    <source>
        <dbReference type="ARBA" id="ARBA00004370"/>
    </source>
</evidence>
<dbReference type="Gene3D" id="2.60.40.1210">
    <property type="entry name" value="Cellobiose dehydrogenase, cytochrome domain"/>
    <property type="match status" value="1"/>
</dbReference>
<dbReference type="PANTHER" id="PTHR47797">
    <property type="entry name" value="DEHYDROGENASE, PUTATIVE (AFU_ORTHOLOGUE AFUA_8G05805)-RELATED"/>
    <property type="match status" value="1"/>
</dbReference>
<accession>A0A0N0NID2</accession>
<dbReference type="GeneID" id="28742419"/>
<dbReference type="STRING" id="1664694.A0A0N0NID2"/>
<keyword evidence="2" id="KW-0813">Transport</keyword>
<dbReference type="RefSeq" id="XP_017995262.1">
    <property type="nucleotide sequence ID" value="XM_018150539.1"/>
</dbReference>
<dbReference type="OrthoDB" id="19261at2759"/>
<dbReference type="SMART" id="SM00665">
    <property type="entry name" value="B561"/>
    <property type="match status" value="1"/>
</dbReference>
<keyword evidence="11" id="KW-1185">Reference proteome</keyword>
<comment type="caution">
    <text evidence="10">The sequence shown here is derived from an EMBL/GenBank/DDBJ whole genome shotgun (WGS) entry which is preliminary data.</text>
</comment>